<evidence type="ECO:0000313" key="3">
    <source>
        <dbReference type="EMBL" id="MEN7547667.1"/>
    </source>
</evidence>
<dbReference type="EMBL" id="JBDKWZ010000003">
    <property type="protein sequence ID" value="MEN7547667.1"/>
    <property type="molecule type" value="Genomic_DNA"/>
</dbReference>
<evidence type="ECO:0000313" key="4">
    <source>
        <dbReference type="Proteomes" id="UP001403385"/>
    </source>
</evidence>
<dbReference type="PROSITE" id="PS51257">
    <property type="entry name" value="PROKAR_LIPOPROTEIN"/>
    <property type="match status" value="1"/>
</dbReference>
<sequence length="564" mass="65775">MRKLLCSLLFVLTALQACQKYSDQARIEQSLVFEYVDPLEKVFPETAYFQKQKAHADVARGEHASFQLVVRSPFPVEELQLVLTPFQNGEYTLSEMKTGFVEFVRVGRPAPDPAKDRLQPLSGYYPDPIVEKDTITLPANKTQPIWVSVNIPKETATGVYHSTAQLKGKVAGQEFTLEKPLEIEVFNPVIDKTRLWVTNWYSLEKLKWMNEGKEVEKYSDTYWALVKQLARKMADYRQNVALIRPLDLTGYNREEKQWQFDFTNFNKMVELFIEEGVVGRIEGGHIGSRLGNWSSDFGVFVPQKKDGEWELVNTPFHEAEAREFYQQFMPALVDNLKNKGWYDSYLQHIADEPIESNFNSYVQIAKFVKKQVPDIKIIEACHTHNLENTVDVWVPQLNFMHQSYDFYQERAEAGDEIWYYTCLAPQGNYANRFIELPLIKTRILHWINFKYDIPGYLHWGLNFWDENQDPYGETSGIIIESGNTLPGGDAWIVYPNQGAVYSSIRLEAMRDGIVDHELLKMFEEKYPEEARELARQVVYRFDHYDTSIPGFREKRRKILERLSE</sequence>
<dbReference type="AlphaFoldDB" id="A0AAW9RVF5"/>
<dbReference type="InterPro" id="IPR053850">
    <property type="entry name" value="Glyco_hydro_123_N_2"/>
</dbReference>
<accession>A0AAW9RVF5</accession>
<keyword evidence="3" id="KW-0378">Hydrolase</keyword>
<dbReference type="RefSeq" id="WP_346820454.1">
    <property type="nucleotide sequence ID" value="NZ_JBDKWZ010000003.1"/>
</dbReference>
<dbReference type="Pfam" id="PF22680">
    <property type="entry name" value="Glyco_hydro_123_N_2"/>
    <property type="match status" value="1"/>
</dbReference>
<evidence type="ECO:0000259" key="2">
    <source>
        <dbReference type="Pfam" id="PF22680"/>
    </source>
</evidence>
<keyword evidence="4" id="KW-1185">Reference proteome</keyword>
<evidence type="ECO:0000259" key="1">
    <source>
        <dbReference type="Pfam" id="PF13320"/>
    </source>
</evidence>
<dbReference type="GO" id="GO:0016787">
    <property type="term" value="F:hydrolase activity"/>
    <property type="evidence" value="ECO:0007669"/>
    <property type="project" value="UniProtKB-KW"/>
</dbReference>
<organism evidence="3 4">
    <name type="scientific">Rapidithrix thailandica</name>
    <dbReference type="NCBI Taxonomy" id="413964"/>
    <lineage>
        <taxon>Bacteria</taxon>
        <taxon>Pseudomonadati</taxon>
        <taxon>Bacteroidota</taxon>
        <taxon>Cytophagia</taxon>
        <taxon>Cytophagales</taxon>
        <taxon>Flammeovirgaceae</taxon>
        <taxon>Rapidithrix</taxon>
    </lineage>
</organism>
<name>A0AAW9RVF5_9BACT</name>
<protein>
    <submittedName>
        <fullName evidence="3">Glycoside hydrolase domain-containing protein</fullName>
    </submittedName>
</protein>
<feature type="domain" description="Glycoside hydrolase 123 N-terminal" evidence="2">
    <location>
        <begin position="50"/>
        <end position="167"/>
    </location>
</feature>
<reference evidence="3 4" key="1">
    <citation type="submission" date="2024-04" db="EMBL/GenBank/DDBJ databases">
        <title>Novel genus in family Flammeovirgaceae.</title>
        <authorList>
            <person name="Nguyen T.H."/>
            <person name="Vuong T.Q."/>
            <person name="Le H."/>
            <person name="Kim S.-G."/>
        </authorList>
    </citation>
    <scope>NUCLEOTIDE SEQUENCE [LARGE SCALE GENOMIC DNA]</scope>
    <source>
        <strain evidence="3 4">JCM 23209</strain>
    </source>
</reference>
<dbReference type="InterPro" id="IPR025150">
    <property type="entry name" value="GH123_cat"/>
</dbReference>
<dbReference type="Pfam" id="PF13320">
    <property type="entry name" value="GH123_cat"/>
    <property type="match status" value="1"/>
</dbReference>
<dbReference type="Proteomes" id="UP001403385">
    <property type="component" value="Unassembled WGS sequence"/>
</dbReference>
<comment type="caution">
    <text evidence="3">The sequence shown here is derived from an EMBL/GenBank/DDBJ whole genome shotgun (WGS) entry which is preliminary data.</text>
</comment>
<proteinExistence type="predicted"/>
<gene>
    <name evidence="3" type="ORF">AAG747_07100</name>
</gene>
<feature type="domain" description="Glycoside hydrolase 123 catalytic" evidence="1">
    <location>
        <begin position="213"/>
        <end position="521"/>
    </location>
</feature>